<evidence type="ECO:0000256" key="1">
    <source>
        <dbReference type="SAM" id="Phobius"/>
    </source>
</evidence>
<keyword evidence="1" id="KW-1133">Transmembrane helix</keyword>
<dbReference type="Proteomes" id="UP000295604">
    <property type="component" value="Unassembled WGS sequence"/>
</dbReference>
<proteinExistence type="predicted"/>
<dbReference type="EMBL" id="QAPF01000438">
    <property type="protein sequence ID" value="TEA10777.1"/>
    <property type="molecule type" value="Genomic_DNA"/>
</dbReference>
<organism evidence="2 3">
    <name type="scientific">Colletotrichum sidae</name>
    <dbReference type="NCBI Taxonomy" id="1347389"/>
    <lineage>
        <taxon>Eukaryota</taxon>
        <taxon>Fungi</taxon>
        <taxon>Dikarya</taxon>
        <taxon>Ascomycota</taxon>
        <taxon>Pezizomycotina</taxon>
        <taxon>Sordariomycetes</taxon>
        <taxon>Hypocreomycetidae</taxon>
        <taxon>Glomerellales</taxon>
        <taxon>Glomerellaceae</taxon>
        <taxon>Colletotrichum</taxon>
        <taxon>Colletotrichum orbiculare species complex</taxon>
    </lineage>
</organism>
<keyword evidence="3" id="KW-1185">Reference proteome</keyword>
<protein>
    <submittedName>
        <fullName evidence="2">Uncharacterized protein</fullName>
    </submittedName>
</protein>
<evidence type="ECO:0000313" key="3">
    <source>
        <dbReference type="Proteomes" id="UP000295604"/>
    </source>
</evidence>
<keyword evidence="1" id="KW-0472">Membrane</keyword>
<keyword evidence="1" id="KW-0812">Transmembrane</keyword>
<comment type="caution">
    <text evidence="2">The sequence shown here is derived from an EMBL/GenBank/DDBJ whole genome shotgun (WGS) entry which is preliminary data.</text>
</comment>
<reference evidence="2 3" key="1">
    <citation type="submission" date="2018-11" db="EMBL/GenBank/DDBJ databases">
        <title>Genome sequence and assembly of Colletotrichum sidae.</title>
        <authorList>
            <person name="Gan P."/>
            <person name="Shirasu K."/>
        </authorList>
    </citation>
    <scope>NUCLEOTIDE SEQUENCE [LARGE SCALE GENOMIC DNA]</scope>
    <source>
        <strain evidence="2 3">CBS 518.97</strain>
    </source>
</reference>
<feature type="transmembrane region" description="Helical" evidence="1">
    <location>
        <begin position="42"/>
        <end position="62"/>
    </location>
</feature>
<evidence type="ECO:0000313" key="2">
    <source>
        <dbReference type="EMBL" id="TEA10777.1"/>
    </source>
</evidence>
<name>A0A4R8T2A4_9PEZI</name>
<gene>
    <name evidence="2" type="ORF">C8034_v008793</name>
</gene>
<dbReference type="AlphaFoldDB" id="A0A4R8T2A4"/>
<accession>A0A4R8T2A4</accession>
<sequence>MTILNPYNFNIDINLIKVVDNYKNYNYFYKNPKRLVLYKGNFITFFSLLKTALAIFSLNILLEDKATSRTKRKLLVVKKNLMSKSKVFKDNAKYLKYILEVAC</sequence>